<dbReference type="Pfam" id="PF00196">
    <property type="entry name" value="GerE"/>
    <property type="match status" value="1"/>
</dbReference>
<dbReference type="CDD" id="cd17535">
    <property type="entry name" value="REC_NarL-like"/>
    <property type="match status" value="1"/>
</dbReference>
<dbReference type="InterPro" id="IPR058245">
    <property type="entry name" value="NreC/VraR/RcsB-like_REC"/>
</dbReference>
<feature type="domain" description="HTH luxR-type" evidence="8">
    <location>
        <begin position="134"/>
        <end position="199"/>
    </location>
</feature>
<dbReference type="PRINTS" id="PR00038">
    <property type="entry name" value="HTHLUXR"/>
</dbReference>
<keyword evidence="6" id="KW-0804">Transcription</keyword>
<dbReference type="InterPro" id="IPR039420">
    <property type="entry name" value="WalR-like"/>
</dbReference>
<dbReference type="SUPFAM" id="SSF46894">
    <property type="entry name" value="C-terminal effector domain of the bipartite response regulators"/>
    <property type="match status" value="1"/>
</dbReference>
<organism evidence="10 11">
    <name type="scientific">Oceanobacillus locisalsi</name>
    <dbReference type="NCBI Taxonomy" id="546107"/>
    <lineage>
        <taxon>Bacteria</taxon>
        <taxon>Bacillati</taxon>
        <taxon>Bacillota</taxon>
        <taxon>Bacilli</taxon>
        <taxon>Bacillales</taxon>
        <taxon>Bacillaceae</taxon>
        <taxon>Oceanobacillus</taxon>
    </lineage>
</organism>
<evidence type="ECO:0000313" key="10">
    <source>
        <dbReference type="EMBL" id="MFD1068306.1"/>
    </source>
</evidence>
<dbReference type="EMBL" id="JBHTKK010000062">
    <property type="protein sequence ID" value="MFD1068306.1"/>
    <property type="molecule type" value="Genomic_DNA"/>
</dbReference>
<reference evidence="11" key="1">
    <citation type="journal article" date="2019" name="Int. J. Syst. Evol. Microbiol.">
        <title>The Global Catalogue of Microorganisms (GCM) 10K type strain sequencing project: providing services to taxonomists for standard genome sequencing and annotation.</title>
        <authorList>
            <consortium name="The Broad Institute Genomics Platform"/>
            <consortium name="The Broad Institute Genome Sequencing Center for Infectious Disease"/>
            <person name="Wu L."/>
            <person name="Ma J."/>
        </authorList>
    </citation>
    <scope>NUCLEOTIDE SEQUENCE [LARGE SCALE GENOMIC DNA]</scope>
    <source>
        <strain evidence="11">CCUG 56608</strain>
    </source>
</reference>
<feature type="domain" description="Response regulatory" evidence="9">
    <location>
        <begin position="2"/>
        <end position="115"/>
    </location>
</feature>
<evidence type="ECO:0000256" key="5">
    <source>
        <dbReference type="ARBA" id="ARBA00023125"/>
    </source>
</evidence>
<evidence type="ECO:0000256" key="1">
    <source>
        <dbReference type="ARBA" id="ARBA00004496"/>
    </source>
</evidence>
<dbReference type="Pfam" id="PF00072">
    <property type="entry name" value="Response_reg"/>
    <property type="match status" value="1"/>
</dbReference>
<comment type="subcellular location">
    <subcellularLocation>
        <location evidence="1">Cytoplasm</location>
    </subcellularLocation>
</comment>
<dbReference type="Proteomes" id="UP001597041">
    <property type="component" value="Unassembled WGS sequence"/>
</dbReference>
<sequence>MKVLIVDDHYLVGEGTKTMLESDEKFTAKYVSTGEEALSLLESFDIYIIDIHMPDMSGIELSKKLLEKDSKRIIILYTGFDNQATLSLFTDLGIKGIINKTATKSELINLIHYILDGQTLAPLSIFKDQTLINSEVNKGGLNERELNILKFISDGLSNKQIADELFLSDRAVEYQLSKLYKILNVKNRGEAISTAIHRNLLD</sequence>
<evidence type="ECO:0000256" key="7">
    <source>
        <dbReference type="PROSITE-ProRule" id="PRU00169"/>
    </source>
</evidence>
<accession>A0ABW3NP63</accession>
<dbReference type="Gene3D" id="1.10.10.10">
    <property type="entry name" value="Winged helix-like DNA-binding domain superfamily/Winged helix DNA-binding domain"/>
    <property type="match status" value="1"/>
</dbReference>
<dbReference type="InterPro" id="IPR000792">
    <property type="entry name" value="Tscrpt_reg_LuxR_C"/>
</dbReference>
<gene>
    <name evidence="10" type="ORF">ACFQ19_20230</name>
</gene>
<dbReference type="SMART" id="SM00448">
    <property type="entry name" value="REC"/>
    <property type="match status" value="1"/>
</dbReference>
<dbReference type="PANTHER" id="PTHR43214">
    <property type="entry name" value="TWO-COMPONENT RESPONSE REGULATOR"/>
    <property type="match status" value="1"/>
</dbReference>
<dbReference type="PROSITE" id="PS50043">
    <property type="entry name" value="HTH_LUXR_2"/>
    <property type="match status" value="1"/>
</dbReference>
<dbReference type="InterPro" id="IPR016032">
    <property type="entry name" value="Sig_transdc_resp-reg_C-effctor"/>
</dbReference>
<proteinExistence type="predicted"/>
<dbReference type="InterPro" id="IPR036388">
    <property type="entry name" value="WH-like_DNA-bd_sf"/>
</dbReference>
<feature type="modified residue" description="4-aspartylphosphate" evidence="7">
    <location>
        <position position="50"/>
    </location>
</feature>
<dbReference type="SMART" id="SM00421">
    <property type="entry name" value="HTH_LUXR"/>
    <property type="match status" value="1"/>
</dbReference>
<evidence type="ECO:0000256" key="2">
    <source>
        <dbReference type="ARBA" id="ARBA00022553"/>
    </source>
</evidence>
<comment type="caution">
    <text evidence="10">The sequence shown here is derived from an EMBL/GenBank/DDBJ whole genome shotgun (WGS) entry which is preliminary data.</text>
</comment>
<evidence type="ECO:0000256" key="4">
    <source>
        <dbReference type="ARBA" id="ARBA00023015"/>
    </source>
</evidence>
<keyword evidence="5" id="KW-0238">DNA-binding</keyword>
<dbReference type="InterPro" id="IPR001789">
    <property type="entry name" value="Sig_transdc_resp-reg_receiver"/>
</dbReference>
<keyword evidence="2 7" id="KW-0597">Phosphoprotein</keyword>
<keyword evidence="4" id="KW-0805">Transcription regulation</keyword>
<evidence type="ECO:0000259" key="9">
    <source>
        <dbReference type="PROSITE" id="PS50110"/>
    </source>
</evidence>
<evidence type="ECO:0000313" key="11">
    <source>
        <dbReference type="Proteomes" id="UP001597041"/>
    </source>
</evidence>
<name>A0ABW3NP63_9BACI</name>
<dbReference type="RefSeq" id="WP_379594673.1">
    <property type="nucleotide sequence ID" value="NZ_JBHTKK010000062.1"/>
</dbReference>
<dbReference type="InterPro" id="IPR011006">
    <property type="entry name" value="CheY-like_superfamily"/>
</dbReference>
<evidence type="ECO:0000256" key="6">
    <source>
        <dbReference type="ARBA" id="ARBA00023163"/>
    </source>
</evidence>
<evidence type="ECO:0000259" key="8">
    <source>
        <dbReference type="PROSITE" id="PS50043"/>
    </source>
</evidence>
<dbReference type="CDD" id="cd06170">
    <property type="entry name" value="LuxR_C_like"/>
    <property type="match status" value="1"/>
</dbReference>
<evidence type="ECO:0000256" key="3">
    <source>
        <dbReference type="ARBA" id="ARBA00023012"/>
    </source>
</evidence>
<keyword evidence="3" id="KW-0902">Two-component regulatory system</keyword>
<dbReference type="PROSITE" id="PS50110">
    <property type="entry name" value="RESPONSE_REGULATORY"/>
    <property type="match status" value="1"/>
</dbReference>
<dbReference type="PANTHER" id="PTHR43214:SF1">
    <property type="entry name" value="TRANSCRIPTIONAL REGULATORY PROTEIN COMA"/>
    <property type="match status" value="1"/>
</dbReference>
<protein>
    <submittedName>
        <fullName evidence="10">Response regulator</fullName>
    </submittedName>
</protein>
<dbReference type="Gene3D" id="3.40.50.2300">
    <property type="match status" value="1"/>
</dbReference>
<keyword evidence="11" id="KW-1185">Reference proteome</keyword>
<dbReference type="SUPFAM" id="SSF52172">
    <property type="entry name" value="CheY-like"/>
    <property type="match status" value="1"/>
</dbReference>